<comment type="caution">
    <text evidence="1">The sequence shown here is derived from an EMBL/GenBank/DDBJ whole genome shotgun (WGS) entry which is preliminary data.</text>
</comment>
<evidence type="ECO:0008006" key="2">
    <source>
        <dbReference type="Google" id="ProtNLM"/>
    </source>
</evidence>
<feature type="non-terminal residue" evidence="1">
    <location>
        <position position="207"/>
    </location>
</feature>
<accession>A0A699TUD5</accession>
<evidence type="ECO:0000313" key="1">
    <source>
        <dbReference type="EMBL" id="GFD14485.1"/>
    </source>
</evidence>
<gene>
    <name evidence="1" type="ORF">Tci_886454</name>
</gene>
<dbReference type="SUPFAM" id="SSF48452">
    <property type="entry name" value="TPR-like"/>
    <property type="match status" value="1"/>
</dbReference>
<feature type="non-terminal residue" evidence="1">
    <location>
        <position position="1"/>
    </location>
</feature>
<dbReference type="AlphaFoldDB" id="A0A699TUD5"/>
<sequence>LGNDFIAKTNAAGPLADSANAIVQQAQALSRTLHYLDGELASRYSSGWLLCHTGQLAAGQKTIQAALDHSRRLHNADKEALGWYYLGLTTDGAPATTPARLRYFEQAARCYGLLHDLVRQAYCLKEVAEIHYNQGKYLPACQELLQVEALYRRSGTQKLHYTFRLLGAAYTALGSYKKALQYQLAAIQNIKAIHDTTAQQLAFAYDQ</sequence>
<protein>
    <recommendedName>
        <fullName evidence="2">MalT-like TPR region domain-containing protein</fullName>
    </recommendedName>
</protein>
<dbReference type="Gene3D" id="1.25.40.10">
    <property type="entry name" value="Tetratricopeptide repeat domain"/>
    <property type="match status" value="1"/>
</dbReference>
<name>A0A699TUD5_TANCI</name>
<dbReference type="EMBL" id="BKCJ011279763">
    <property type="protein sequence ID" value="GFD14485.1"/>
    <property type="molecule type" value="Genomic_DNA"/>
</dbReference>
<organism evidence="1">
    <name type="scientific">Tanacetum cinerariifolium</name>
    <name type="common">Dalmatian daisy</name>
    <name type="synonym">Chrysanthemum cinerariifolium</name>
    <dbReference type="NCBI Taxonomy" id="118510"/>
    <lineage>
        <taxon>Eukaryota</taxon>
        <taxon>Viridiplantae</taxon>
        <taxon>Streptophyta</taxon>
        <taxon>Embryophyta</taxon>
        <taxon>Tracheophyta</taxon>
        <taxon>Spermatophyta</taxon>
        <taxon>Magnoliopsida</taxon>
        <taxon>eudicotyledons</taxon>
        <taxon>Gunneridae</taxon>
        <taxon>Pentapetalae</taxon>
        <taxon>asterids</taxon>
        <taxon>campanulids</taxon>
        <taxon>Asterales</taxon>
        <taxon>Asteraceae</taxon>
        <taxon>Asteroideae</taxon>
        <taxon>Anthemideae</taxon>
        <taxon>Anthemidinae</taxon>
        <taxon>Tanacetum</taxon>
    </lineage>
</organism>
<dbReference type="InterPro" id="IPR011990">
    <property type="entry name" value="TPR-like_helical_dom_sf"/>
</dbReference>
<proteinExistence type="predicted"/>
<reference evidence="1" key="1">
    <citation type="journal article" date="2019" name="Sci. Rep.">
        <title>Draft genome of Tanacetum cinerariifolium, the natural source of mosquito coil.</title>
        <authorList>
            <person name="Yamashiro T."/>
            <person name="Shiraishi A."/>
            <person name="Satake H."/>
            <person name="Nakayama K."/>
        </authorList>
    </citation>
    <scope>NUCLEOTIDE SEQUENCE</scope>
</reference>